<dbReference type="GO" id="GO:0016020">
    <property type="term" value="C:membrane"/>
    <property type="evidence" value="ECO:0007669"/>
    <property type="project" value="InterPro"/>
</dbReference>
<dbReference type="PANTHER" id="PTHR34220">
    <property type="entry name" value="SENSOR HISTIDINE KINASE YPDA"/>
    <property type="match status" value="1"/>
</dbReference>
<keyword evidence="1" id="KW-1133">Transmembrane helix</keyword>
<keyword evidence="1" id="KW-0472">Membrane</keyword>
<evidence type="ECO:0000313" key="3">
    <source>
        <dbReference type="EMBL" id="RAJ32264.1"/>
    </source>
</evidence>
<reference evidence="3 4" key="1">
    <citation type="submission" date="2018-06" db="EMBL/GenBank/DDBJ databases">
        <title>Genomic Encyclopedia of Archaeal and Bacterial Type Strains, Phase II (KMG-II): from individual species to whole genera.</title>
        <authorList>
            <person name="Goeker M."/>
        </authorList>
    </citation>
    <scope>NUCLEOTIDE SEQUENCE [LARGE SCALE GENOMIC DNA]</scope>
    <source>
        <strain evidence="3 4">DSM 14825</strain>
    </source>
</reference>
<feature type="transmembrane region" description="Helical" evidence="1">
    <location>
        <begin position="109"/>
        <end position="133"/>
    </location>
</feature>
<sequence>MKNSIDYKLISYHVIFWVFHLVFNGYESIFQPGDRYWMVWLDVFCAQGTNILLVYLIIALCSRYTVPLKIIPLVIGIIVIYWWYFFMWYEINNTLRPLIKTWPVFKYNFLYFIVIILWAFVKFAFFGFGYAICINLIRREKHTAIIEREKRVAEYEFFRAQINPHFLFNTLSLFYTKSLALSPELADGIITLSQIMRYALEKNENGKMVLLSDELEHVNNVIKINQMRFSSRLHIDLKIEDTFPSIQVVPLIIITIIENVLKHGNCALIEDPAIIHLCNSEDGYFLHLYTYNKKKITLIEDVNGIGIENIKKRLDYQYGNNYELTIDDNNDFYTSKLKLPVTHQIDFYS</sequence>
<dbReference type="Proteomes" id="UP000249754">
    <property type="component" value="Unassembled WGS sequence"/>
</dbReference>
<feature type="transmembrane region" description="Helical" evidence="1">
    <location>
        <begin position="9"/>
        <end position="26"/>
    </location>
</feature>
<organism evidence="3 4">
    <name type="scientific">Pedobacter cryoconitis</name>
    <dbReference type="NCBI Taxonomy" id="188932"/>
    <lineage>
        <taxon>Bacteria</taxon>
        <taxon>Pseudomonadati</taxon>
        <taxon>Bacteroidota</taxon>
        <taxon>Sphingobacteriia</taxon>
        <taxon>Sphingobacteriales</taxon>
        <taxon>Sphingobacteriaceae</taxon>
        <taxon>Pedobacter</taxon>
    </lineage>
</organism>
<dbReference type="STRING" id="188932.AY601_1967"/>
<dbReference type="OrthoDB" id="9809908at2"/>
<keyword evidence="3" id="KW-0418">Kinase</keyword>
<evidence type="ECO:0000259" key="2">
    <source>
        <dbReference type="Pfam" id="PF06580"/>
    </source>
</evidence>
<comment type="caution">
    <text evidence="3">The sequence shown here is derived from an EMBL/GenBank/DDBJ whole genome shotgun (WGS) entry which is preliminary data.</text>
</comment>
<evidence type="ECO:0000313" key="4">
    <source>
        <dbReference type="Proteomes" id="UP000249754"/>
    </source>
</evidence>
<feature type="transmembrane region" description="Helical" evidence="1">
    <location>
        <begin position="38"/>
        <end position="58"/>
    </location>
</feature>
<dbReference type="GO" id="GO:0000155">
    <property type="term" value="F:phosphorelay sensor kinase activity"/>
    <property type="evidence" value="ECO:0007669"/>
    <property type="project" value="InterPro"/>
</dbReference>
<dbReference type="InterPro" id="IPR050640">
    <property type="entry name" value="Bact_2-comp_sensor_kinase"/>
</dbReference>
<dbReference type="RefSeq" id="WP_111633491.1">
    <property type="nucleotide sequence ID" value="NZ_QLLR01000006.1"/>
</dbReference>
<dbReference type="Pfam" id="PF06580">
    <property type="entry name" value="His_kinase"/>
    <property type="match status" value="1"/>
</dbReference>
<dbReference type="InterPro" id="IPR010559">
    <property type="entry name" value="Sig_transdc_His_kin_internal"/>
</dbReference>
<keyword evidence="1" id="KW-0812">Transmembrane</keyword>
<feature type="transmembrane region" description="Helical" evidence="1">
    <location>
        <begin position="70"/>
        <end position="89"/>
    </location>
</feature>
<dbReference type="AlphaFoldDB" id="A0A327SWV4"/>
<name>A0A327SWV4_9SPHI</name>
<accession>A0A327SWV4</accession>
<proteinExistence type="predicted"/>
<protein>
    <submittedName>
        <fullName evidence="3">Histidine kinase</fullName>
    </submittedName>
</protein>
<gene>
    <name evidence="3" type="ORF">LY11_01947</name>
</gene>
<dbReference type="EMBL" id="QLLR01000006">
    <property type="protein sequence ID" value="RAJ32264.1"/>
    <property type="molecule type" value="Genomic_DNA"/>
</dbReference>
<dbReference type="PANTHER" id="PTHR34220:SF7">
    <property type="entry name" value="SENSOR HISTIDINE KINASE YPDA"/>
    <property type="match status" value="1"/>
</dbReference>
<feature type="domain" description="Signal transduction histidine kinase internal region" evidence="2">
    <location>
        <begin position="153"/>
        <end position="233"/>
    </location>
</feature>
<evidence type="ECO:0000256" key="1">
    <source>
        <dbReference type="SAM" id="Phobius"/>
    </source>
</evidence>
<keyword evidence="3" id="KW-0808">Transferase</keyword>